<feature type="domain" description="ACAD9/ACADV-like C-terminal" evidence="20">
    <location>
        <begin position="457"/>
        <end position="519"/>
    </location>
</feature>
<dbReference type="SUPFAM" id="SSF56645">
    <property type="entry name" value="Acyl-CoA dehydrogenase NM domain-like"/>
    <property type="match status" value="1"/>
</dbReference>
<comment type="catalytic activity">
    <reaction evidence="14">
        <text>octadecanoyl-CoA + oxidized [electron-transfer flavoprotein] + H(+) = (2E)-octadecenoyl-CoA + reduced [electron-transfer flavoprotein]</text>
        <dbReference type="Rhea" id="RHEA:47240"/>
        <dbReference type="Rhea" id="RHEA-COMP:10685"/>
        <dbReference type="Rhea" id="RHEA-COMP:10686"/>
        <dbReference type="ChEBI" id="CHEBI:15378"/>
        <dbReference type="ChEBI" id="CHEBI:57394"/>
        <dbReference type="ChEBI" id="CHEBI:57692"/>
        <dbReference type="ChEBI" id="CHEBI:58307"/>
        <dbReference type="ChEBI" id="CHEBI:71412"/>
    </reaction>
    <physiologicalReaction direction="left-to-right" evidence="14">
        <dbReference type="Rhea" id="RHEA:47241"/>
    </physiologicalReaction>
</comment>
<dbReference type="InterPro" id="IPR013786">
    <property type="entry name" value="AcylCoA_DH/ox_N"/>
</dbReference>
<feature type="domain" description="Acyl-CoA oxidase/dehydrogenase middle" evidence="18">
    <location>
        <begin position="147"/>
        <end position="246"/>
    </location>
</feature>
<evidence type="ECO:0000256" key="9">
    <source>
        <dbReference type="ARBA" id="ARBA00023002"/>
    </source>
</evidence>
<dbReference type="PROSITE" id="PS00072">
    <property type="entry name" value="ACYL_COA_DH_1"/>
    <property type="match status" value="1"/>
</dbReference>
<organism evidence="21 22">
    <name type="scientific">Longimicrobium terrae</name>
    <dbReference type="NCBI Taxonomy" id="1639882"/>
    <lineage>
        <taxon>Bacteria</taxon>
        <taxon>Pseudomonadati</taxon>
        <taxon>Gemmatimonadota</taxon>
        <taxon>Longimicrobiia</taxon>
        <taxon>Longimicrobiales</taxon>
        <taxon>Longimicrobiaceae</taxon>
        <taxon>Longimicrobium</taxon>
    </lineage>
</organism>
<gene>
    <name evidence="21" type="ORF">HNQ61_002120</name>
</gene>
<comment type="cofactor">
    <cofactor evidence="1 15">
        <name>FAD</name>
        <dbReference type="ChEBI" id="CHEBI:57692"/>
    </cofactor>
</comment>
<evidence type="ECO:0000313" key="21">
    <source>
        <dbReference type="EMBL" id="MBB6070499.1"/>
    </source>
</evidence>
<comment type="catalytic activity">
    <reaction evidence="13">
        <text>eicosanoyl-CoA + oxidized [electron-transfer flavoprotein] + H(+) = (2E)-eicosenoyl-CoA + reduced [electron-transfer flavoprotein]</text>
        <dbReference type="Rhea" id="RHEA:47236"/>
        <dbReference type="Rhea" id="RHEA-COMP:10685"/>
        <dbReference type="Rhea" id="RHEA-COMP:10686"/>
        <dbReference type="ChEBI" id="CHEBI:15378"/>
        <dbReference type="ChEBI" id="CHEBI:57380"/>
        <dbReference type="ChEBI" id="CHEBI:57692"/>
        <dbReference type="ChEBI" id="CHEBI:58307"/>
        <dbReference type="ChEBI" id="CHEBI:74691"/>
    </reaction>
    <physiologicalReaction direction="left-to-right" evidence="13">
        <dbReference type="Rhea" id="RHEA:47237"/>
    </physiologicalReaction>
</comment>
<comment type="catalytic activity">
    <reaction evidence="11">
        <text>oxidized [electron-transfer flavoprotein] + hexadecanoyl-CoA + H(+) = (2E)-hexadecenoyl-CoA + reduced [electron-transfer flavoprotein]</text>
        <dbReference type="Rhea" id="RHEA:43448"/>
        <dbReference type="Rhea" id="RHEA-COMP:10685"/>
        <dbReference type="Rhea" id="RHEA-COMP:10686"/>
        <dbReference type="ChEBI" id="CHEBI:15378"/>
        <dbReference type="ChEBI" id="CHEBI:57379"/>
        <dbReference type="ChEBI" id="CHEBI:57692"/>
        <dbReference type="ChEBI" id="CHEBI:58307"/>
        <dbReference type="ChEBI" id="CHEBI:61526"/>
    </reaction>
    <physiologicalReaction direction="left-to-right" evidence="11">
        <dbReference type="Rhea" id="RHEA:43449"/>
    </physiologicalReaction>
</comment>
<keyword evidence="7" id="KW-0809">Transit peptide</keyword>
<dbReference type="GO" id="GO:0050660">
    <property type="term" value="F:flavin adenine dinucleotide binding"/>
    <property type="evidence" value="ECO:0007669"/>
    <property type="project" value="InterPro"/>
</dbReference>
<dbReference type="InterPro" id="IPR037069">
    <property type="entry name" value="AcylCoA_DH/ox_N_sf"/>
</dbReference>
<evidence type="ECO:0000259" key="20">
    <source>
        <dbReference type="Pfam" id="PF21343"/>
    </source>
</evidence>
<keyword evidence="22" id="KW-1185">Reference proteome</keyword>
<dbReference type="FunFam" id="2.40.110.10:FF:000006">
    <property type="entry name" value="very long-chain specific acyl-CoA dehydrogenase, mitochondrial"/>
    <property type="match status" value="1"/>
</dbReference>
<evidence type="ECO:0000259" key="18">
    <source>
        <dbReference type="Pfam" id="PF02770"/>
    </source>
</evidence>
<evidence type="ECO:0000256" key="10">
    <source>
        <dbReference type="ARBA" id="ARBA00023136"/>
    </source>
</evidence>
<dbReference type="PANTHER" id="PTHR43884:SF9">
    <property type="entry name" value="COMPLEX I ASSEMBLY FACTOR ACAD9, MITOCHONDRIAL"/>
    <property type="match status" value="1"/>
</dbReference>
<sequence>MASDQPSFTRQLFSGTIDDSILFPFPRISEDEEQRVTAFLDELRAYCETHIDRAWIDEHEQIPQNVIDDLKRMGLFGISLPREYGGMGLSQSAYCRVFEFVTGYDVGLAIMLGVHLSIGIKGIQLAGSNAQKALYLPKAATGEWMASFALTEPGAGSDAAGIRTRAVPDGEGGWILSGSKIWIGNGSFSEVIVTFAQTPVERDGKTTDRVTAFILRPDMPGYERGPALRKMGARGSNQAELYFKDVRVPAENVLGEVGDGFKIAMRVLNSGRQGLSAGAGGGVKQCLRMASEFSRTREQFGEPIAKYELIQGKIAAMAADAYTAESVAFFTTGLNDRGDVDYALESAAAKTWNSEALDRAVDELVQIAGGRGYVKDHPYERLYRDARITRIFEGTNEILRIFVGLSGMQEPGAQLKEVAAALREPIRQIGLLTDFAADRVRLALGRGEPELAKQIHPRLQKHFDYLTEHTRDLRIAVDRAIRRHGRKIVERQFVVARIADMAIELYVRAATLSRTQALLEARDAGETIAPTLTPTRQSLDAESVEQILRVCDLACQRSGLRFRAARVQLNGERDDLVRAVAQDALGMDAGPGSSTTQETEAPEFGKR</sequence>
<dbReference type="Pfam" id="PF02770">
    <property type="entry name" value="Acyl-CoA_dh_M"/>
    <property type="match status" value="1"/>
</dbReference>
<keyword evidence="6 15" id="KW-0274">FAD</keyword>
<keyword evidence="8" id="KW-0007">Acetylation</keyword>
<dbReference type="FunFam" id="1.10.540.10:FF:000001">
    <property type="entry name" value="Very long-chain-specific acyl-CoA dehydrogenase, mitochondrial"/>
    <property type="match status" value="1"/>
</dbReference>
<accession>A0A841GXM4</accession>
<keyword evidence="10" id="KW-0472">Membrane</keyword>
<evidence type="ECO:0000256" key="1">
    <source>
        <dbReference type="ARBA" id="ARBA00001974"/>
    </source>
</evidence>
<dbReference type="Gene3D" id="1.10.540.10">
    <property type="entry name" value="Acyl-CoA dehydrogenase/oxidase, N-terminal domain"/>
    <property type="match status" value="1"/>
</dbReference>
<dbReference type="InterPro" id="IPR006091">
    <property type="entry name" value="Acyl-CoA_Oxase/DH_mid-dom"/>
</dbReference>
<evidence type="ECO:0000256" key="14">
    <source>
        <dbReference type="ARBA" id="ARBA00049224"/>
    </source>
</evidence>
<evidence type="ECO:0000256" key="7">
    <source>
        <dbReference type="ARBA" id="ARBA00022946"/>
    </source>
</evidence>
<evidence type="ECO:0000256" key="5">
    <source>
        <dbReference type="ARBA" id="ARBA00022630"/>
    </source>
</evidence>
<dbReference type="InterPro" id="IPR046373">
    <property type="entry name" value="Acyl-CoA_Oxase/DH_mid-dom_sf"/>
</dbReference>
<evidence type="ECO:0000256" key="8">
    <source>
        <dbReference type="ARBA" id="ARBA00022990"/>
    </source>
</evidence>
<dbReference type="GO" id="GO:0003995">
    <property type="term" value="F:acyl-CoA dehydrogenase activity"/>
    <property type="evidence" value="ECO:0007669"/>
    <property type="project" value="InterPro"/>
</dbReference>
<dbReference type="InterPro" id="IPR009075">
    <property type="entry name" value="AcylCo_DH/oxidase_C"/>
</dbReference>
<dbReference type="InterPro" id="IPR006089">
    <property type="entry name" value="Acyl-CoA_DH_CS"/>
</dbReference>
<dbReference type="Gene3D" id="2.40.110.10">
    <property type="entry name" value="Butyryl-CoA Dehydrogenase, subunit A, domain 2"/>
    <property type="match status" value="1"/>
</dbReference>
<evidence type="ECO:0000256" key="4">
    <source>
        <dbReference type="ARBA" id="ARBA00022553"/>
    </source>
</evidence>
<evidence type="ECO:0000259" key="19">
    <source>
        <dbReference type="Pfam" id="PF02771"/>
    </source>
</evidence>
<evidence type="ECO:0000256" key="13">
    <source>
        <dbReference type="ARBA" id="ARBA00049140"/>
    </source>
</evidence>
<evidence type="ECO:0000259" key="17">
    <source>
        <dbReference type="Pfam" id="PF00441"/>
    </source>
</evidence>
<feature type="domain" description="Acyl-CoA dehydrogenase/oxidase N-terminal" evidence="19">
    <location>
        <begin position="37"/>
        <end position="143"/>
    </location>
</feature>
<dbReference type="GO" id="GO:0006631">
    <property type="term" value="P:fatty acid metabolic process"/>
    <property type="evidence" value="ECO:0007669"/>
    <property type="project" value="UniProtKB-ARBA"/>
</dbReference>
<feature type="domain" description="Acyl-CoA dehydrogenase/oxidase C-terminal" evidence="17">
    <location>
        <begin position="258"/>
        <end position="403"/>
    </location>
</feature>
<keyword evidence="9 15" id="KW-0560">Oxidoreductase</keyword>
<dbReference type="AlphaFoldDB" id="A0A841GXM4"/>
<dbReference type="EC" id="1.3.99.-" evidence="21"/>
<evidence type="ECO:0000256" key="16">
    <source>
        <dbReference type="SAM" id="MobiDB-lite"/>
    </source>
</evidence>
<name>A0A841GXM4_9BACT</name>
<evidence type="ECO:0000256" key="12">
    <source>
        <dbReference type="ARBA" id="ARBA00049038"/>
    </source>
</evidence>
<evidence type="ECO:0000256" key="15">
    <source>
        <dbReference type="RuleBase" id="RU362125"/>
    </source>
</evidence>
<dbReference type="EMBL" id="JACHIA010000005">
    <property type="protein sequence ID" value="MBB6070499.1"/>
    <property type="molecule type" value="Genomic_DNA"/>
</dbReference>
<comment type="catalytic activity">
    <reaction evidence="12">
        <text>tetradecanoyl-CoA + oxidized [electron-transfer flavoprotein] + H(+) = (2E)-tetradecenoyl-CoA + reduced [electron-transfer flavoprotein]</text>
        <dbReference type="Rhea" id="RHEA:47316"/>
        <dbReference type="Rhea" id="RHEA-COMP:10685"/>
        <dbReference type="Rhea" id="RHEA-COMP:10686"/>
        <dbReference type="ChEBI" id="CHEBI:15378"/>
        <dbReference type="ChEBI" id="CHEBI:57385"/>
        <dbReference type="ChEBI" id="CHEBI:57692"/>
        <dbReference type="ChEBI" id="CHEBI:58307"/>
        <dbReference type="ChEBI" id="CHEBI:61405"/>
    </reaction>
    <physiologicalReaction direction="left-to-right" evidence="12">
        <dbReference type="Rhea" id="RHEA:47317"/>
    </physiologicalReaction>
</comment>
<dbReference type="Proteomes" id="UP000582837">
    <property type="component" value="Unassembled WGS sequence"/>
</dbReference>
<dbReference type="PANTHER" id="PTHR43884">
    <property type="entry name" value="ACYL-COA DEHYDROGENASE"/>
    <property type="match status" value="1"/>
</dbReference>
<dbReference type="Pfam" id="PF21343">
    <property type="entry name" value="ACAD9-ACADV_C"/>
    <property type="match status" value="1"/>
</dbReference>
<dbReference type="InterPro" id="IPR036250">
    <property type="entry name" value="AcylCo_DH-like_C"/>
</dbReference>
<dbReference type="RefSeq" id="WP_170034324.1">
    <property type="nucleotide sequence ID" value="NZ_JABDTL010000001.1"/>
</dbReference>
<comment type="similarity">
    <text evidence="3 15">Belongs to the acyl-CoA dehydrogenase family.</text>
</comment>
<dbReference type="InterPro" id="IPR049448">
    <property type="entry name" value="ACAD9/ACADV-like_C"/>
</dbReference>
<evidence type="ECO:0000256" key="2">
    <source>
        <dbReference type="ARBA" id="ARBA00004170"/>
    </source>
</evidence>
<keyword evidence="5 15" id="KW-0285">Flavoprotein</keyword>
<evidence type="ECO:0000256" key="6">
    <source>
        <dbReference type="ARBA" id="ARBA00022827"/>
    </source>
</evidence>
<dbReference type="Gene3D" id="1.20.140.10">
    <property type="entry name" value="Butyryl-CoA Dehydrogenase, subunit A, domain 3"/>
    <property type="match status" value="2"/>
</dbReference>
<dbReference type="PROSITE" id="PS00073">
    <property type="entry name" value="ACYL_COA_DH_2"/>
    <property type="match status" value="1"/>
</dbReference>
<protein>
    <submittedName>
        <fullName evidence="21">Acyl-CoA dehydrogenase family protein 9</fullName>
        <ecNumber evidence="21">1.3.99.-</ecNumber>
    </submittedName>
</protein>
<evidence type="ECO:0000256" key="3">
    <source>
        <dbReference type="ARBA" id="ARBA00009347"/>
    </source>
</evidence>
<dbReference type="GO" id="GO:0016020">
    <property type="term" value="C:membrane"/>
    <property type="evidence" value="ECO:0007669"/>
    <property type="project" value="UniProtKB-SubCell"/>
</dbReference>
<reference evidence="21 22" key="1">
    <citation type="submission" date="2020-08" db="EMBL/GenBank/DDBJ databases">
        <title>Genomic Encyclopedia of Type Strains, Phase IV (KMG-IV): sequencing the most valuable type-strain genomes for metagenomic binning, comparative biology and taxonomic classification.</title>
        <authorList>
            <person name="Goeker M."/>
        </authorList>
    </citation>
    <scope>NUCLEOTIDE SEQUENCE [LARGE SCALE GENOMIC DNA]</scope>
    <source>
        <strain evidence="21 22">DSM 29007</strain>
    </source>
</reference>
<evidence type="ECO:0000256" key="11">
    <source>
        <dbReference type="ARBA" id="ARBA00047916"/>
    </source>
</evidence>
<dbReference type="FunFam" id="1.20.140.10:FF:000008">
    <property type="entry name" value="acyl-CoA dehydrogenase family member 9, mitochondrial"/>
    <property type="match status" value="1"/>
</dbReference>
<feature type="region of interest" description="Disordered" evidence="16">
    <location>
        <begin position="584"/>
        <end position="607"/>
    </location>
</feature>
<comment type="caution">
    <text evidence="21">The sequence shown here is derived from an EMBL/GenBank/DDBJ whole genome shotgun (WGS) entry which is preliminary data.</text>
</comment>
<evidence type="ECO:0000313" key="22">
    <source>
        <dbReference type="Proteomes" id="UP000582837"/>
    </source>
</evidence>
<proteinExistence type="inferred from homology"/>
<comment type="subcellular location">
    <subcellularLocation>
        <location evidence="2">Membrane</location>
        <topology evidence="2">Peripheral membrane protein</topology>
    </subcellularLocation>
</comment>
<dbReference type="Pfam" id="PF00441">
    <property type="entry name" value="Acyl-CoA_dh_1"/>
    <property type="match status" value="1"/>
</dbReference>
<dbReference type="SUPFAM" id="SSF47203">
    <property type="entry name" value="Acyl-CoA dehydrogenase C-terminal domain-like"/>
    <property type="match status" value="1"/>
</dbReference>
<keyword evidence="4" id="KW-0597">Phosphoprotein</keyword>
<dbReference type="Pfam" id="PF02771">
    <property type="entry name" value="Acyl-CoA_dh_N"/>
    <property type="match status" value="1"/>
</dbReference>
<dbReference type="InterPro" id="IPR009100">
    <property type="entry name" value="AcylCoA_DH/oxidase_NM_dom_sf"/>
</dbReference>